<evidence type="ECO:0000259" key="3">
    <source>
        <dbReference type="SMART" id="SM00910"/>
    </source>
</evidence>
<proteinExistence type="predicted"/>
<protein>
    <recommendedName>
        <fullName evidence="3">HIRAN domain-containing protein</fullName>
    </recommendedName>
</protein>
<dbReference type="SMART" id="SM00910">
    <property type="entry name" value="HIRAN"/>
    <property type="match status" value="1"/>
</dbReference>
<reference evidence="5" key="1">
    <citation type="journal article" date="2019" name="Int. J. Syst. Evol. Microbiol.">
        <title>The Global Catalogue of Microorganisms (GCM) 10K type strain sequencing project: providing services to taxonomists for standard genome sequencing and annotation.</title>
        <authorList>
            <consortium name="The Broad Institute Genomics Platform"/>
            <consortium name="The Broad Institute Genome Sequencing Center for Infectious Disease"/>
            <person name="Wu L."/>
            <person name="Ma J."/>
        </authorList>
    </citation>
    <scope>NUCLEOTIDE SEQUENCE [LARGE SCALE GENOMIC DNA]</scope>
    <source>
        <strain evidence="5">JCM 18401</strain>
    </source>
</reference>
<dbReference type="Proteomes" id="UP001499988">
    <property type="component" value="Unassembled WGS sequence"/>
</dbReference>
<evidence type="ECO:0000256" key="1">
    <source>
        <dbReference type="ARBA" id="ARBA00022723"/>
    </source>
</evidence>
<gene>
    <name evidence="4" type="ORF">GCM10023333_03350</name>
</gene>
<keyword evidence="1" id="KW-0479">Metal-binding</keyword>
<evidence type="ECO:0000313" key="4">
    <source>
        <dbReference type="EMBL" id="GAA4873859.1"/>
    </source>
</evidence>
<keyword evidence="5" id="KW-1185">Reference proteome</keyword>
<feature type="domain" description="HIRAN" evidence="3">
    <location>
        <begin position="54"/>
        <end position="158"/>
    </location>
</feature>
<evidence type="ECO:0000256" key="2">
    <source>
        <dbReference type="ARBA" id="ARBA00022801"/>
    </source>
</evidence>
<evidence type="ECO:0000313" key="5">
    <source>
        <dbReference type="Proteomes" id="UP001499988"/>
    </source>
</evidence>
<dbReference type="Pfam" id="PF08797">
    <property type="entry name" value="HIRAN"/>
    <property type="match status" value="1"/>
</dbReference>
<comment type="caution">
    <text evidence="4">The sequence shown here is derived from an EMBL/GenBank/DDBJ whole genome shotgun (WGS) entry which is preliminary data.</text>
</comment>
<dbReference type="Gene3D" id="3.30.70.2330">
    <property type="match status" value="1"/>
</dbReference>
<sequence>MIPKRRPEFAAMLNWSDMHYSDYDPLELLSISGGEKKTDNFRIVKLPTETVDHKYKIKFFVSGVAYLSSLAKEDISNLNSDSALTFDFESDNGSDKNAVAIIKVKGNVKIGYYPKYLNEDLRALYNTEVRDSIEVKLLKVNSDAPEQYKILCEMTCDWPADFYPFQSGKFSILR</sequence>
<keyword evidence="2" id="KW-0378">Hydrolase</keyword>
<dbReference type="RefSeq" id="WP_345332706.1">
    <property type="nucleotide sequence ID" value="NZ_BAABJZ010000006.1"/>
</dbReference>
<dbReference type="EMBL" id="BAABJZ010000006">
    <property type="protein sequence ID" value="GAA4873859.1"/>
    <property type="molecule type" value="Genomic_DNA"/>
</dbReference>
<accession>A0ABP9EBT7</accession>
<organism evidence="4 5">
    <name type="scientific">Ferrimonas pelagia</name>
    <dbReference type="NCBI Taxonomy" id="1177826"/>
    <lineage>
        <taxon>Bacteria</taxon>
        <taxon>Pseudomonadati</taxon>
        <taxon>Pseudomonadota</taxon>
        <taxon>Gammaproteobacteria</taxon>
        <taxon>Alteromonadales</taxon>
        <taxon>Ferrimonadaceae</taxon>
        <taxon>Ferrimonas</taxon>
    </lineage>
</organism>
<dbReference type="InterPro" id="IPR014905">
    <property type="entry name" value="HIRAN"/>
</dbReference>
<name>A0ABP9EBT7_9GAMM</name>